<dbReference type="Proteomes" id="UP000192511">
    <property type="component" value="Unassembled WGS sequence"/>
</dbReference>
<feature type="region of interest" description="Disordered" evidence="1">
    <location>
        <begin position="1"/>
        <end position="37"/>
    </location>
</feature>
<dbReference type="RefSeq" id="WP_019232742.1">
    <property type="nucleotide sequence ID" value="NZ_CAAAHR010000006.1"/>
</dbReference>
<feature type="compositionally biased region" description="Polar residues" evidence="1">
    <location>
        <begin position="1"/>
        <end position="12"/>
    </location>
</feature>
<organism evidence="2 3">
    <name type="scientific">Legionella anisa</name>
    <dbReference type="NCBI Taxonomy" id="28082"/>
    <lineage>
        <taxon>Bacteria</taxon>
        <taxon>Pseudomonadati</taxon>
        <taxon>Pseudomonadota</taxon>
        <taxon>Gammaproteobacteria</taxon>
        <taxon>Legionellales</taxon>
        <taxon>Legionellaceae</taxon>
        <taxon>Legionella</taxon>
    </lineage>
</organism>
<comment type="caution">
    <text evidence="2">The sequence shown here is derived from an EMBL/GenBank/DDBJ whole genome shotgun (WGS) entry which is preliminary data.</text>
</comment>
<reference evidence="2" key="1">
    <citation type="submission" date="2017-12" db="EMBL/GenBank/DDBJ databases">
        <title>FDA dAtabase for Regulatory Grade micrObial Sequences (FDA-ARGOS): Supporting development and validation of Infectious Disease Dx tests.</title>
        <authorList>
            <person name="Kerrigan L."/>
            <person name="Tallon L.J."/>
            <person name="Sadzewicz L."/>
            <person name="Sengamalay N."/>
            <person name="Ott S."/>
            <person name="Godinez A."/>
            <person name="Nagaraj S."/>
            <person name="Vavikolanu K."/>
            <person name="Vyas G."/>
            <person name="Nadendla S."/>
            <person name="Aluvathingal J."/>
            <person name="Sichtig H."/>
        </authorList>
    </citation>
    <scope>NUCLEOTIDE SEQUENCE [LARGE SCALE GENOMIC DNA]</scope>
    <source>
        <strain evidence="2">FDAARGOS_200</strain>
    </source>
</reference>
<sequence>MKQKNIIHSAQKSEMIDHKNARTSHQSMEKTSKKKMSFFGDRASRQFVNNEMIKDGLDSMHVKIEMEAVHKAKEDETKSFTPW</sequence>
<keyword evidence="3" id="KW-1185">Reference proteome</keyword>
<evidence type="ECO:0000313" key="3">
    <source>
        <dbReference type="Proteomes" id="UP000192511"/>
    </source>
</evidence>
<dbReference type="EMBL" id="NBTX02000004">
    <property type="protein sequence ID" value="PNL63270.1"/>
    <property type="molecule type" value="Genomic_DNA"/>
</dbReference>
<dbReference type="GeneID" id="98064273"/>
<dbReference type="AlphaFoldDB" id="A0AAX0WYK3"/>
<gene>
    <name evidence="2" type="ORF">A6J39_019865</name>
</gene>
<protein>
    <submittedName>
        <fullName evidence="2">Uncharacterized protein</fullName>
    </submittedName>
</protein>
<evidence type="ECO:0000256" key="1">
    <source>
        <dbReference type="SAM" id="MobiDB-lite"/>
    </source>
</evidence>
<name>A0AAX0WYK3_9GAMM</name>
<accession>A0AAX0WYK3</accession>
<proteinExistence type="predicted"/>
<evidence type="ECO:0000313" key="2">
    <source>
        <dbReference type="EMBL" id="PNL63270.1"/>
    </source>
</evidence>